<feature type="domain" description="Type III secretion system flagellar brake protein YcgR PilZN" evidence="5">
    <location>
        <begin position="25"/>
        <end position="102"/>
    </location>
</feature>
<evidence type="ECO:0000256" key="3">
    <source>
        <dbReference type="ARBA" id="ARBA00023143"/>
    </source>
</evidence>
<feature type="domain" description="PilZ" evidence="4">
    <location>
        <begin position="110"/>
        <end position="215"/>
    </location>
</feature>
<evidence type="ECO:0000259" key="4">
    <source>
        <dbReference type="Pfam" id="PF07238"/>
    </source>
</evidence>
<evidence type="ECO:0000256" key="1">
    <source>
        <dbReference type="ARBA" id="ARBA00022636"/>
    </source>
</evidence>
<dbReference type="Proteomes" id="UP000032233">
    <property type="component" value="Unassembled WGS sequence"/>
</dbReference>
<evidence type="ECO:0000256" key="2">
    <source>
        <dbReference type="ARBA" id="ARBA00022741"/>
    </source>
</evidence>
<dbReference type="Pfam" id="PF12945">
    <property type="entry name" value="PilZNR"/>
    <property type="match status" value="1"/>
</dbReference>
<sequence>MELEELLRQMGGSDQLQVDIPCKLLLSLEGVESNLHASLVGMETSKYLIISTPQIDTRVRGKFQPGVPMVVKYLHGGSIFAFQSTVLSTVNKPFNLTFSTFPKIVSRHELRKADRAECYLTAALQLGDANLAGSIIDISTGGCRFVCKKKASAKVPQLAVDAEFEIYFKLGAATSAQKVRGVVRNIINERGMVAVGIEFHEINPEQNFALSRFVRESLNIVELKERLRRLG</sequence>
<reference evidence="6 7" key="1">
    <citation type="submission" date="2013-11" db="EMBL/GenBank/DDBJ databases">
        <title>Metagenomic analysis of a methanogenic consortium involved in long chain n-alkane degradation.</title>
        <authorList>
            <person name="Davidova I.A."/>
            <person name="Callaghan A.V."/>
            <person name="Wawrik B."/>
            <person name="Pruitt S."/>
            <person name="Marks C."/>
            <person name="Duncan K.E."/>
            <person name="Suflita J.M."/>
        </authorList>
    </citation>
    <scope>NUCLEOTIDE SEQUENCE [LARGE SCALE GENOMIC DNA]</scope>
    <source>
        <strain evidence="6 7">SPR</strain>
    </source>
</reference>
<dbReference type="Gene3D" id="2.30.110.10">
    <property type="entry name" value="Electron Transport, Fmn-binding Protein, Chain A"/>
    <property type="match status" value="1"/>
</dbReference>
<dbReference type="InterPro" id="IPR009926">
    <property type="entry name" value="T3SS_YcgR_PilZN"/>
</dbReference>
<accession>A0A0D2G9R7</accession>
<keyword evidence="2" id="KW-0547">Nucleotide-binding</keyword>
<dbReference type="InterPro" id="IPR009875">
    <property type="entry name" value="PilZ_domain"/>
</dbReference>
<dbReference type="Gene3D" id="2.40.10.220">
    <property type="entry name" value="predicted glycosyltransferase like domains"/>
    <property type="match status" value="1"/>
</dbReference>
<name>A0A0D2G9R7_9BACT</name>
<dbReference type="GO" id="GO:0035438">
    <property type="term" value="F:cyclic-di-GMP binding"/>
    <property type="evidence" value="ECO:0007669"/>
    <property type="project" value="InterPro"/>
</dbReference>
<dbReference type="RefSeq" id="WP_044352119.1">
    <property type="nucleotide sequence ID" value="NZ_AZAC01000056.1"/>
</dbReference>
<dbReference type="EMBL" id="AZAC01000056">
    <property type="protein sequence ID" value="KIX11597.1"/>
    <property type="molecule type" value="Genomic_DNA"/>
</dbReference>
<comment type="caution">
    <text evidence="6">The sequence shown here is derived from an EMBL/GenBank/DDBJ whole genome shotgun (WGS) entry which is preliminary data.</text>
</comment>
<protein>
    <recommendedName>
        <fullName evidence="8">PilZ domain-containing protein</fullName>
    </recommendedName>
</protein>
<evidence type="ECO:0000313" key="6">
    <source>
        <dbReference type="EMBL" id="KIX11597.1"/>
    </source>
</evidence>
<dbReference type="Pfam" id="PF07238">
    <property type="entry name" value="PilZ"/>
    <property type="match status" value="1"/>
</dbReference>
<keyword evidence="3" id="KW-0975">Bacterial flagellum</keyword>
<evidence type="ECO:0000259" key="5">
    <source>
        <dbReference type="Pfam" id="PF12945"/>
    </source>
</evidence>
<dbReference type="AlphaFoldDB" id="A0A0D2G9R7"/>
<keyword evidence="1" id="KW-0973">c-di-GMP</keyword>
<organism evidence="6 7">
    <name type="scientific">Dethiosulfatarculus sandiegensis</name>
    <dbReference type="NCBI Taxonomy" id="1429043"/>
    <lineage>
        <taxon>Bacteria</taxon>
        <taxon>Pseudomonadati</taxon>
        <taxon>Thermodesulfobacteriota</taxon>
        <taxon>Desulfarculia</taxon>
        <taxon>Desulfarculales</taxon>
        <taxon>Desulfarculaceae</taxon>
        <taxon>Dethiosulfatarculus</taxon>
    </lineage>
</organism>
<dbReference type="STRING" id="1429043.X474_24970"/>
<dbReference type="OrthoDB" id="5453966at2"/>
<evidence type="ECO:0000313" key="7">
    <source>
        <dbReference type="Proteomes" id="UP000032233"/>
    </source>
</evidence>
<proteinExistence type="predicted"/>
<evidence type="ECO:0008006" key="8">
    <source>
        <dbReference type="Google" id="ProtNLM"/>
    </source>
</evidence>
<dbReference type="InterPro" id="IPR012349">
    <property type="entry name" value="Split_barrel_FMN-bd"/>
</dbReference>
<keyword evidence="7" id="KW-1185">Reference proteome</keyword>
<gene>
    <name evidence="6" type="ORF">X474_24970</name>
</gene>
<dbReference type="SUPFAM" id="SSF141371">
    <property type="entry name" value="PilZ domain-like"/>
    <property type="match status" value="2"/>
</dbReference>
<dbReference type="InParanoid" id="A0A0D2G9R7"/>